<dbReference type="Gene3D" id="1.20.120.160">
    <property type="entry name" value="HPT domain"/>
    <property type="match status" value="1"/>
</dbReference>
<dbReference type="SUPFAM" id="SSF55052">
    <property type="entry name" value="CheY-binding domain of CheA"/>
    <property type="match status" value="1"/>
</dbReference>
<dbReference type="SUPFAM" id="SSF47226">
    <property type="entry name" value="Histidine-containing phosphotransfer domain, HPT domain"/>
    <property type="match status" value="1"/>
</dbReference>
<dbReference type="InterPro" id="IPR003594">
    <property type="entry name" value="HATPase_dom"/>
</dbReference>
<dbReference type="SMART" id="SM00073">
    <property type="entry name" value="HPT"/>
    <property type="match status" value="1"/>
</dbReference>
<evidence type="ECO:0000259" key="16">
    <source>
        <dbReference type="PROSITE" id="PS50851"/>
    </source>
</evidence>
<keyword evidence="19" id="KW-1185">Reference proteome</keyword>
<dbReference type="SUPFAM" id="SSF55874">
    <property type="entry name" value="ATPase domain of HSP90 chaperone/DNA topoisomerase II/histidine kinase"/>
    <property type="match status" value="1"/>
</dbReference>
<evidence type="ECO:0000313" key="19">
    <source>
        <dbReference type="Proteomes" id="UP000239549"/>
    </source>
</evidence>
<dbReference type="CDD" id="cd16916">
    <property type="entry name" value="HATPase_CheA-like"/>
    <property type="match status" value="1"/>
</dbReference>
<organism evidence="18 19">
    <name type="scientific">Desulfocucumis palustris</name>
    <dbReference type="NCBI Taxonomy" id="1898651"/>
    <lineage>
        <taxon>Bacteria</taxon>
        <taxon>Bacillati</taxon>
        <taxon>Bacillota</taxon>
        <taxon>Clostridia</taxon>
        <taxon>Eubacteriales</taxon>
        <taxon>Desulfocucumaceae</taxon>
        <taxon>Desulfocucumis</taxon>
    </lineage>
</organism>
<dbReference type="Pfam" id="PF01584">
    <property type="entry name" value="CheW"/>
    <property type="match status" value="1"/>
</dbReference>
<dbReference type="CDD" id="cd00088">
    <property type="entry name" value="HPT"/>
    <property type="match status" value="1"/>
</dbReference>
<keyword evidence="5" id="KW-0963">Cytoplasm</keyword>
<dbReference type="RefSeq" id="WP_104370824.1">
    <property type="nucleotide sequence ID" value="NZ_BFAV01000019.1"/>
</dbReference>
<dbReference type="SMART" id="SM00387">
    <property type="entry name" value="HATPase_c"/>
    <property type="match status" value="1"/>
</dbReference>
<dbReference type="InterPro" id="IPR010808">
    <property type="entry name" value="CheA_P2-bd"/>
</dbReference>
<dbReference type="SMART" id="SM01231">
    <property type="entry name" value="H-kinase_dim"/>
    <property type="match status" value="1"/>
</dbReference>
<proteinExistence type="predicted"/>
<dbReference type="Gene3D" id="3.30.565.10">
    <property type="entry name" value="Histidine kinase-like ATPase, C-terminal domain"/>
    <property type="match status" value="1"/>
</dbReference>
<evidence type="ECO:0000256" key="3">
    <source>
        <dbReference type="ARBA" id="ARBA00012438"/>
    </source>
</evidence>
<evidence type="ECO:0000256" key="14">
    <source>
        <dbReference type="PROSITE-ProRule" id="PRU00110"/>
    </source>
</evidence>
<dbReference type="Gene3D" id="1.10.287.560">
    <property type="entry name" value="Histidine kinase CheA-like, homodimeric domain"/>
    <property type="match status" value="1"/>
</dbReference>
<dbReference type="Pfam" id="PF02895">
    <property type="entry name" value="H-kinase_dim"/>
    <property type="match status" value="1"/>
</dbReference>
<keyword evidence="10 18" id="KW-0418">Kinase</keyword>
<dbReference type="FunFam" id="2.30.30.40:FF:000048">
    <property type="entry name" value="Chemotaxis protein CheA, putative"/>
    <property type="match status" value="1"/>
</dbReference>
<keyword evidence="7 14" id="KW-0597">Phosphoprotein</keyword>
<comment type="subcellular location">
    <subcellularLocation>
        <location evidence="2">Cytoplasm</location>
    </subcellularLocation>
</comment>
<dbReference type="InterPro" id="IPR036890">
    <property type="entry name" value="HATPase_C_sf"/>
</dbReference>
<feature type="domain" description="Histidine kinase" evidence="15">
    <location>
        <begin position="319"/>
        <end position="560"/>
    </location>
</feature>
<dbReference type="CDD" id="cd00731">
    <property type="entry name" value="CheA_reg"/>
    <property type="match status" value="1"/>
</dbReference>
<comment type="caution">
    <text evidence="18">The sequence shown here is derived from an EMBL/GenBank/DDBJ whole genome shotgun (WGS) entry which is preliminary data.</text>
</comment>
<dbReference type="InterPro" id="IPR004105">
    <property type="entry name" value="CheA-like_dim"/>
</dbReference>
<dbReference type="InterPro" id="IPR035891">
    <property type="entry name" value="CheY-binding_CheA"/>
</dbReference>
<evidence type="ECO:0000256" key="6">
    <source>
        <dbReference type="ARBA" id="ARBA00022500"/>
    </source>
</evidence>
<keyword evidence="6" id="KW-0145">Chemotaxis</keyword>
<dbReference type="InterPro" id="IPR036097">
    <property type="entry name" value="HisK_dim/P_sf"/>
</dbReference>
<dbReference type="PANTHER" id="PTHR43395">
    <property type="entry name" value="SENSOR HISTIDINE KINASE CHEA"/>
    <property type="match status" value="1"/>
</dbReference>
<dbReference type="PANTHER" id="PTHR43395:SF10">
    <property type="entry name" value="CHEMOTAXIS PROTEIN CHEA"/>
    <property type="match status" value="1"/>
</dbReference>
<dbReference type="PROSITE" id="PS50851">
    <property type="entry name" value="CHEW"/>
    <property type="match status" value="1"/>
</dbReference>
<dbReference type="PROSITE" id="PS50109">
    <property type="entry name" value="HIS_KIN"/>
    <property type="match status" value="1"/>
</dbReference>
<reference evidence="19" key="1">
    <citation type="submission" date="2018-02" db="EMBL/GenBank/DDBJ databases">
        <title>Genome sequence of Desulfocucumis palustris strain NAW-5.</title>
        <authorList>
            <person name="Watanabe M."/>
            <person name="Kojima H."/>
            <person name="Fukui M."/>
        </authorList>
    </citation>
    <scope>NUCLEOTIDE SEQUENCE [LARGE SCALE GENOMIC DNA]</scope>
    <source>
        <strain evidence="19">NAW-5</strain>
    </source>
</reference>
<comment type="function">
    <text evidence="13">Involved in the transmission of sensory signals from the chemoreceptors to the flagellar motors. CheA is autophosphorylated; it can transfer its phosphate group to either CheB or CheY.</text>
</comment>
<evidence type="ECO:0000256" key="13">
    <source>
        <dbReference type="ARBA" id="ARBA00035100"/>
    </source>
</evidence>
<dbReference type="InterPro" id="IPR036061">
    <property type="entry name" value="CheW-like_dom_sf"/>
</dbReference>
<feature type="modified residue" description="Phosphohistidine" evidence="14">
    <location>
        <position position="46"/>
    </location>
</feature>
<evidence type="ECO:0000256" key="7">
    <source>
        <dbReference type="ARBA" id="ARBA00022553"/>
    </source>
</evidence>
<dbReference type="SMART" id="SM00260">
    <property type="entry name" value="CheW"/>
    <property type="match status" value="1"/>
</dbReference>
<dbReference type="Proteomes" id="UP000239549">
    <property type="component" value="Unassembled WGS sequence"/>
</dbReference>
<keyword evidence="8" id="KW-0808">Transferase</keyword>
<dbReference type="GO" id="GO:0006935">
    <property type="term" value="P:chemotaxis"/>
    <property type="evidence" value="ECO:0007669"/>
    <property type="project" value="UniProtKB-KW"/>
</dbReference>
<keyword evidence="12" id="KW-0902">Two-component regulatory system</keyword>
<dbReference type="InterPro" id="IPR002545">
    <property type="entry name" value="CheW-lke_dom"/>
</dbReference>
<dbReference type="InterPro" id="IPR008207">
    <property type="entry name" value="Sig_transdc_His_kin_Hpt_dom"/>
</dbReference>
<evidence type="ECO:0000256" key="11">
    <source>
        <dbReference type="ARBA" id="ARBA00022840"/>
    </source>
</evidence>
<evidence type="ECO:0000259" key="17">
    <source>
        <dbReference type="PROSITE" id="PS50894"/>
    </source>
</evidence>
<gene>
    <name evidence="18" type="ORF">DCCM_0470</name>
</gene>
<dbReference type="AlphaFoldDB" id="A0A2L2XDG9"/>
<dbReference type="PROSITE" id="PS50894">
    <property type="entry name" value="HPT"/>
    <property type="match status" value="1"/>
</dbReference>
<dbReference type="Pfam" id="PF02518">
    <property type="entry name" value="HATPase_c"/>
    <property type="match status" value="1"/>
</dbReference>
<protein>
    <recommendedName>
        <fullName evidence="4">Chemotaxis protein CheA</fullName>
        <ecNumber evidence="3">2.7.13.3</ecNumber>
    </recommendedName>
</protein>
<dbReference type="Gene3D" id="2.30.30.40">
    <property type="entry name" value="SH3 Domains"/>
    <property type="match status" value="1"/>
</dbReference>
<feature type="domain" description="CheW-like" evidence="16">
    <location>
        <begin position="562"/>
        <end position="694"/>
    </location>
</feature>
<dbReference type="Pfam" id="PF07194">
    <property type="entry name" value="P2"/>
    <property type="match status" value="1"/>
</dbReference>
<name>A0A2L2XDG9_9FIRM</name>
<dbReference type="SUPFAM" id="SSF50341">
    <property type="entry name" value="CheW-like"/>
    <property type="match status" value="1"/>
</dbReference>
<dbReference type="SUPFAM" id="SSF47384">
    <property type="entry name" value="Homodimeric domain of signal transducing histidine kinase"/>
    <property type="match status" value="1"/>
</dbReference>
<evidence type="ECO:0000256" key="8">
    <source>
        <dbReference type="ARBA" id="ARBA00022679"/>
    </source>
</evidence>
<comment type="catalytic activity">
    <reaction evidence="1">
        <text>ATP + protein L-histidine = ADP + protein N-phospho-L-histidine.</text>
        <dbReference type="EC" id="2.7.13.3"/>
    </reaction>
</comment>
<dbReference type="Gene3D" id="3.30.70.1110">
    <property type="entry name" value="Histidine kinase CheA-like, P2 response regulator-binding domain"/>
    <property type="match status" value="1"/>
</dbReference>
<dbReference type="InterPro" id="IPR037052">
    <property type="entry name" value="CheA-like_P2_sf"/>
</dbReference>
<dbReference type="OrthoDB" id="9803176at2"/>
<evidence type="ECO:0000256" key="4">
    <source>
        <dbReference type="ARBA" id="ARBA00021495"/>
    </source>
</evidence>
<sequence>MFSDVEMMVFMEELEEKIQLINDNVLLLEKDGESPAVIQEIFRAAHTIKGSSAVMGYEKMSRLTHEIENLFDRLRQGTMKVTTPMVDILFEALDTLKALKDEITGDAGEVDEAPVIQKIKSCLGETGGCAPAAAETPAPAGPVVSEQPDGTFKDMLQIDDILENMVREAEVRGYQAYKINIEVDPGTQMKNVRAFLVFESLQQVGDIIRSIPSAEDLQDGKYDQGFTLVLFTKEDQGEITNLLMSIAEISRVEVVPLEINGHVADGDTAVENNFGQQAAEVNETRKDSGDIKKAAAPHMEKTTIKTVRVDVQKLDSLMNLVGELVIDRTRLDRFSEIFEGKYGSDDLAENILEISNHLGQVTTDLQDEIMKARMLPVATVFNRLPRMVRDIAQKLGREIDFIVEGQETELDRNVIEIIGDPLIHLIRNAIDHGIEPPEERVALGKPRTGRVKLKASYVESHIVITLEDDGRGMDAAKLKATAVKKGIITGEAAARMSDREALELIMAPGFSTAQVVSDVSGRGVGMDIVRNQIEQINGTVELDTSVGRGTTFYIKLPLTLAIIRALMVSLGEQVYAFPLTNVQETLAIKREEIKLIRHNEVIVVRGRVLPLVRLSNIYQMEEADEERLYVVILGSAERRIGVVVHRLIGEQEIVIKSLGNYLGQITGLSGATILGDGRVALIVDARGLVKELGTEELAYAAN</sequence>
<dbReference type="InterPro" id="IPR005467">
    <property type="entry name" value="His_kinase_dom"/>
</dbReference>
<dbReference type="GO" id="GO:0000155">
    <property type="term" value="F:phosphorelay sensor kinase activity"/>
    <property type="evidence" value="ECO:0007669"/>
    <property type="project" value="InterPro"/>
</dbReference>
<evidence type="ECO:0000256" key="1">
    <source>
        <dbReference type="ARBA" id="ARBA00000085"/>
    </source>
</evidence>
<keyword evidence="11" id="KW-0067">ATP-binding</keyword>
<keyword evidence="9" id="KW-0547">Nucleotide-binding</keyword>
<evidence type="ECO:0000256" key="2">
    <source>
        <dbReference type="ARBA" id="ARBA00004496"/>
    </source>
</evidence>
<evidence type="ECO:0000256" key="10">
    <source>
        <dbReference type="ARBA" id="ARBA00022777"/>
    </source>
</evidence>
<dbReference type="InterPro" id="IPR036641">
    <property type="entry name" value="HPT_dom_sf"/>
</dbReference>
<dbReference type="EC" id="2.7.13.3" evidence="3"/>
<dbReference type="InterPro" id="IPR051315">
    <property type="entry name" value="Bact_Chemotaxis_CheA"/>
</dbReference>
<accession>A0A2L2XDG9</accession>
<dbReference type="EMBL" id="BFAV01000019">
    <property type="protein sequence ID" value="GBF32276.1"/>
    <property type="molecule type" value="Genomic_DNA"/>
</dbReference>
<evidence type="ECO:0000256" key="9">
    <source>
        <dbReference type="ARBA" id="ARBA00022741"/>
    </source>
</evidence>
<evidence type="ECO:0000313" key="18">
    <source>
        <dbReference type="EMBL" id="GBF32276.1"/>
    </source>
</evidence>
<dbReference type="GO" id="GO:0005737">
    <property type="term" value="C:cytoplasm"/>
    <property type="evidence" value="ECO:0007669"/>
    <property type="project" value="UniProtKB-SubCell"/>
</dbReference>
<dbReference type="GO" id="GO:0005524">
    <property type="term" value="F:ATP binding"/>
    <property type="evidence" value="ECO:0007669"/>
    <property type="project" value="UniProtKB-KW"/>
</dbReference>
<evidence type="ECO:0000259" key="15">
    <source>
        <dbReference type="PROSITE" id="PS50109"/>
    </source>
</evidence>
<dbReference type="Pfam" id="PF01627">
    <property type="entry name" value="Hpt"/>
    <property type="match status" value="1"/>
</dbReference>
<dbReference type="PRINTS" id="PR00344">
    <property type="entry name" value="BCTRLSENSOR"/>
</dbReference>
<dbReference type="InterPro" id="IPR037006">
    <property type="entry name" value="CheA-like_homodim_sf"/>
</dbReference>
<evidence type="ECO:0000256" key="5">
    <source>
        <dbReference type="ARBA" id="ARBA00022490"/>
    </source>
</evidence>
<feature type="domain" description="HPt" evidence="17">
    <location>
        <begin position="1"/>
        <end position="103"/>
    </location>
</feature>
<evidence type="ECO:0000256" key="12">
    <source>
        <dbReference type="ARBA" id="ARBA00023012"/>
    </source>
</evidence>
<dbReference type="InterPro" id="IPR004358">
    <property type="entry name" value="Sig_transdc_His_kin-like_C"/>
</dbReference>
<dbReference type="FunFam" id="3.30.565.10:FF:000016">
    <property type="entry name" value="Chemotaxis protein CheA, putative"/>
    <property type="match status" value="1"/>
</dbReference>